<protein>
    <submittedName>
        <fullName evidence="3">DUF2993 domain-containing protein</fullName>
    </submittedName>
</protein>
<accession>A0ABV1VJR1</accession>
<dbReference type="Proteomes" id="UP001490330">
    <property type="component" value="Unassembled WGS sequence"/>
</dbReference>
<dbReference type="EMBL" id="JBEPCV010000021">
    <property type="protein sequence ID" value="MER6906284.1"/>
    <property type="molecule type" value="Genomic_DNA"/>
</dbReference>
<gene>
    <name evidence="3" type="ORF">ABT322_21455</name>
</gene>
<name>A0ABV1VJR1_9ACTN</name>
<reference evidence="3 4" key="1">
    <citation type="submission" date="2024-06" db="EMBL/GenBank/DDBJ databases">
        <title>The Natural Products Discovery Center: Release of the First 8490 Sequenced Strains for Exploring Actinobacteria Biosynthetic Diversity.</title>
        <authorList>
            <person name="Kalkreuter E."/>
            <person name="Kautsar S.A."/>
            <person name="Yang D."/>
            <person name="Bader C.D."/>
            <person name="Teijaro C.N."/>
            <person name="Fluegel L."/>
            <person name="Davis C.M."/>
            <person name="Simpson J.R."/>
            <person name="Lauterbach L."/>
            <person name="Steele A.D."/>
            <person name="Gui C."/>
            <person name="Meng S."/>
            <person name="Li G."/>
            <person name="Viehrig K."/>
            <person name="Ye F."/>
            <person name="Su P."/>
            <person name="Kiefer A.F."/>
            <person name="Nichols A."/>
            <person name="Cepeda A.J."/>
            <person name="Yan W."/>
            <person name="Fan B."/>
            <person name="Jiang Y."/>
            <person name="Adhikari A."/>
            <person name="Zheng C.-J."/>
            <person name="Schuster L."/>
            <person name="Cowan T.M."/>
            <person name="Smanski M.J."/>
            <person name="Chevrette M.G."/>
            <person name="De Carvalho L.P.S."/>
            <person name="Shen B."/>
        </authorList>
    </citation>
    <scope>NUCLEOTIDE SEQUENCE [LARGE SCALE GENOMIC DNA]</scope>
    <source>
        <strain evidence="3 4">NPDC000632</strain>
    </source>
</reference>
<evidence type="ECO:0000256" key="2">
    <source>
        <dbReference type="SAM" id="Phobius"/>
    </source>
</evidence>
<feature type="compositionally biased region" description="Basic and acidic residues" evidence="1">
    <location>
        <begin position="9"/>
        <end position="20"/>
    </location>
</feature>
<dbReference type="RefSeq" id="WP_350720198.1">
    <property type="nucleotide sequence ID" value="NZ_JBEPCO010000018.1"/>
</dbReference>
<keyword evidence="2" id="KW-0812">Transmembrane</keyword>
<evidence type="ECO:0000313" key="3">
    <source>
        <dbReference type="EMBL" id="MER6906284.1"/>
    </source>
</evidence>
<keyword evidence="2" id="KW-0472">Membrane</keyword>
<sequence>MKPHPDGSLGHRPERGDDFAPARAPRRRIRRRAVIFATCLFTVGATAVGVDRVAASRVESRTAEAFQQGMGTPERPSVDVRGFPVLPQLASGTLRHVDITAQDIPARGTSRPLPVTRLTVGLDELQTSSEADQAHAQTVDATAFLSYEDLSDALGLEIEGDSEPGRVRAQLVLPFSGEVTVSTAVAAVSANRIALTDFSVAQGQLPAAGQALLAEVLAEPIQLRNIPEGLHLRSVTVAPSGINAHFTGDTVTFRPATTAA</sequence>
<evidence type="ECO:0000313" key="4">
    <source>
        <dbReference type="Proteomes" id="UP001490330"/>
    </source>
</evidence>
<dbReference type="Pfam" id="PF11209">
    <property type="entry name" value="LmeA"/>
    <property type="match status" value="1"/>
</dbReference>
<feature type="region of interest" description="Disordered" evidence="1">
    <location>
        <begin position="1"/>
        <end position="24"/>
    </location>
</feature>
<keyword evidence="2" id="KW-1133">Transmembrane helix</keyword>
<organism evidence="3 4">
    <name type="scientific">Streptomyces flaveolus</name>
    <dbReference type="NCBI Taxonomy" id="67297"/>
    <lineage>
        <taxon>Bacteria</taxon>
        <taxon>Bacillati</taxon>
        <taxon>Actinomycetota</taxon>
        <taxon>Actinomycetes</taxon>
        <taxon>Kitasatosporales</taxon>
        <taxon>Streptomycetaceae</taxon>
        <taxon>Streptomyces</taxon>
    </lineage>
</organism>
<feature type="transmembrane region" description="Helical" evidence="2">
    <location>
        <begin position="33"/>
        <end position="50"/>
    </location>
</feature>
<keyword evidence="4" id="KW-1185">Reference proteome</keyword>
<dbReference type="InterPro" id="IPR021373">
    <property type="entry name" value="DUF2993"/>
</dbReference>
<proteinExistence type="predicted"/>
<evidence type="ECO:0000256" key="1">
    <source>
        <dbReference type="SAM" id="MobiDB-lite"/>
    </source>
</evidence>
<comment type="caution">
    <text evidence="3">The sequence shown here is derived from an EMBL/GenBank/DDBJ whole genome shotgun (WGS) entry which is preliminary data.</text>
</comment>